<dbReference type="CDD" id="cd04301">
    <property type="entry name" value="NAT_SF"/>
    <property type="match status" value="1"/>
</dbReference>
<evidence type="ECO:0008006" key="4">
    <source>
        <dbReference type="Google" id="ProtNLM"/>
    </source>
</evidence>
<dbReference type="Gene3D" id="3.40.630.30">
    <property type="match status" value="1"/>
</dbReference>
<gene>
    <name evidence="2" type="ORF">K491DRAFT_599177</name>
</gene>
<keyword evidence="3" id="KW-1185">Reference proteome</keyword>
<proteinExistence type="predicted"/>
<evidence type="ECO:0000256" key="1">
    <source>
        <dbReference type="SAM" id="MobiDB-lite"/>
    </source>
</evidence>
<dbReference type="Proteomes" id="UP000799324">
    <property type="component" value="Unassembled WGS sequence"/>
</dbReference>
<dbReference type="SUPFAM" id="SSF55729">
    <property type="entry name" value="Acyl-CoA N-acyltransferases (Nat)"/>
    <property type="match status" value="1"/>
</dbReference>
<evidence type="ECO:0000313" key="2">
    <source>
        <dbReference type="EMBL" id="KAF2655316.1"/>
    </source>
</evidence>
<accession>A0A6A6T619</accession>
<dbReference type="InterPro" id="IPR016181">
    <property type="entry name" value="Acyl_CoA_acyltransferase"/>
</dbReference>
<dbReference type="InterPro" id="IPR052523">
    <property type="entry name" value="Trichothecene_AcTrans"/>
</dbReference>
<dbReference type="AlphaFoldDB" id="A0A6A6T619"/>
<reference evidence="2" key="1">
    <citation type="journal article" date="2020" name="Stud. Mycol.">
        <title>101 Dothideomycetes genomes: a test case for predicting lifestyles and emergence of pathogens.</title>
        <authorList>
            <person name="Haridas S."/>
            <person name="Albert R."/>
            <person name="Binder M."/>
            <person name="Bloem J."/>
            <person name="Labutti K."/>
            <person name="Salamov A."/>
            <person name="Andreopoulos B."/>
            <person name="Baker S."/>
            <person name="Barry K."/>
            <person name="Bills G."/>
            <person name="Bluhm B."/>
            <person name="Cannon C."/>
            <person name="Castanera R."/>
            <person name="Culley D."/>
            <person name="Daum C."/>
            <person name="Ezra D."/>
            <person name="Gonzalez J."/>
            <person name="Henrissat B."/>
            <person name="Kuo A."/>
            <person name="Liang C."/>
            <person name="Lipzen A."/>
            <person name="Lutzoni F."/>
            <person name="Magnuson J."/>
            <person name="Mondo S."/>
            <person name="Nolan M."/>
            <person name="Ohm R."/>
            <person name="Pangilinan J."/>
            <person name="Park H.-J."/>
            <person name="Ramirez L."/>
            <person name="Alfaro M."/>
            <person name="Sun H."/>
            <person name="Tritt A."/>
            <person name="Yoshinaga Y."/>
            <person name="Zwiers L.-H."/>
            <person name="Turgeon B."/>
            <person name="Goodwin S."/>
            <person name="Spatafora J."/>
            <person name="Crous P."/>
            <person name="Grigoriev I."/>
        </authorList>
    </citation>
    <scope>NUCLEOTIDE SEQUENCE</scope>
    <source>
        <strain evidence="2">CBS 122681</strain>
    </source>
</reference>
<protein>
    <recommendedName>
        <fullName evidence="4">N-acetyltransferase domain-containing protein</fullName>
    </recommendedName>
</protein>
<dbReference type="OrthoDB" id="4738875at2759"/>
<dbReference type="PANTHER" id="PTHR42791">
    <property type="entry name" value="GNAT FAMILY ACETYLTRANSFERASE"/>
    <property type="match status" value="1"/>
</dbReference>
<dbReference type="PANTHER" id="PTHR42791:SF1">
    <property type="entry name" value="N-ACETYLTRANSFERASE DOMAIN-CONTAINING PROTEIN"/>
    <property type="match status" value="1"/>
</dbReference>
<dbReference type="EMBL" id="MU004351">
    <property type="protein sequence ID" value="KAF2655316.1"/>
    <property type="molecule type" value="Genomic_DNA"/>
</dbReference>
<evidence type="ECO:0000313" key="3">
    <source>
        <dbReference type="Proteomes" id="UP000799324"/>
    </source>
</evidence>
<feature type="region of interest" description="Disordered" evidence="1">
    <location>
        <begin position="262"/>
        <end position="283"/>
    </location>
</feature>
<sequence length="283" mass="30874">MSSKPSLPPFDHVRLARLSDLGRIATVAAAGFFWSPTFQFQRPLYAEHPADTLSSYWLEYRDEIKDPASVVLVVEDSWKPKERDKVYDALRHHAMYVSGADAPVKVVVGVCSIDLEPGSARIGQLQPAGKHFAEVVEPPSGITTLNRDQSTVALDVYSTLTGPAKKKYLMDQMRLSTLAVHPAYWHQGHASRLVGWCTRLADLEAVSVGISATPAGAIVAAKAGFEEVEKVKIDKSDMQQRGLMSDQVSRLGEVSLWIGIRQPSQSSSDVSAATSVSPDSEQQ</sequence>
<name>A0A6A6T619_9PLEO</name>
<organism evidence="2 3">
    <name type="scientific">Lophiostoma macrostomum CBS 122681</name>
    <dbReference type="NCBI Taxonomy" id="1314788"/>
    <lineage>
        <taxon>Eukaryota</taxon>
        <taxon>Fungi</taxon>
        <taxon>Dikarya</taxon>
        <taxon>Ascomycota</taxon>
        <taxon>Pezizomycotina</taxon>
        <taxon>Dothideomycetes</taxon>
        <taxon>Pleosporomycetidae</taxon>
        <taxon>Pleosporales</taxon>
        <taxon>Lophiostomataceae</taxon>
        <taxon>Lophiostoma</taxon>
    </lineage>
</organism>